<dbReference type="RefSeq" id="WP_006883184.1">
    <property type="nucleotide sequence ID" value="NZ_AOIU01000013.1"/>
</dbReference>
<organism evidence="3 4">
    <name type="scientific">Halosimplex carlsbadense 2-9-1</name>
    <dbReference type="NCBI Taxonomy" id="797114"/>
    <lineage>
        <taxon>Archaea</taxon>
        <taxon>Methanobacteriati</taxon>
        <taxon>Methanobacteriota</taxon>
        <taxon>Stenosarchaea group</taxon>
        <taxon>Halobacteria</taxon>
        <taxon>Halobacteriales</taxon>
        <taxon>Haloarculaceae</taxon>
        <taxon>Halosimplex</taxon>
    </lineage>
</organism>
<dbReference type="AlphaFoldDB" id="M0CZ88"/>
<comment type="caution">
    <text evidence="3">The sequence shown here is derived from an EMBL/GenBank/DDBJ whole genome shotgun (WGS) entry which is preliminary data.</text>
</comment>
<reference evidence="3 4" key="1">
    <citation type="journal article" date="2014" name="PLoS Genet.">
        <title>Phylogenetically driven sequencing of extremely halophilic archaea reveals strategies for static and dynamic osmo-response.</title>
        <authorList>
            <person name="Becker E.A."/>
            <person name="Seitzer P.M."/>
            <person name="Tritt A."/>
            <person name="Larsen D."/>
            <person name="Krusor M."/>
            <person name="Yao A.I."/>
            <person name="Wu D."/>
            <person name="Madern D."/>
            <person name="Eisen J.A."/>
            <person name="Darling A.E."/>
            <person name="Facciotti M.T."/>
        </authorList>
    </citation>
    <scope>NUCLEOTIDE SEQUENCE [LARGE SCALE GENOMIC DNA]</scope>
    <source>
        <strain evidence="3 4">2-9-1</strain>
    </source>
</reference>
<dbReference type="OrthoDB" id="105458at2157"/>
<dbReference type="SUPFAM" id="SSF117070">
    <property type="entry name" value="LEA14-like"/>
    <property type="match status" value="1"/>
</dbReference>
<evidence type="ECO:0000256" key="1">
    <source>
        <dbReference type="SAM" id="MobiDB-lite"/>
    </source>
</evidence>
<evidence type="ECO:0000313" key="3">
    <source>
        <dbReference type="EMBL" id="ELZ27757.1"/>
    </source>
</evidence>
<accession>M0CZ88</accession>
<dbReference type="Proteomes" id="UP000011626">
    <property type="component" value="Unassembled WGS sequence"/>
</dbReference>
<feature type="region of interest" description="Disordered" evidence="1">
    <location>
        <begin position="201"/>
        <end position="220"/>
    </location>
</feature>
<keyword evidence="4" id="KW-1185">Reference proteome</keyword>
<feature type="transmembrane region" description="Helical" evidence="2">
    <location>
        <begin position="33"/>
        <end position="55"/>
    </location>
</feature>
<dbReference type="eggNOG" id="arCOG03787">
    <property type="taxonomic scope" value="Archaea"/>
</dbReference>
<protein>
    <submittedName>
        <fullName evidence="3">Water Stress and Hypersensitive response domain-containing protein</fullName>
    </submittedName>
</protein>
<evidence type="ECO:0000256" key="2">
    <source>
        <dbReference type="SAM" id="Phobius"/>
    </source>
</evidence>
<dbReference type="InterPro" id="IPR013783">
    <property type="entry name" value="Ig-like_fold"/>
</dbReference>
<proteinExistence type="predicted"/>
<evidence type="ECO:0000313" key="4">
    <source>
        <dbReference type="Proteomes" id="UP000011626"/>
    </source>
</evidence>
<dbReference type="Gene3D" id="2.60.40.10">
    <property type="entry name" value="Immunoglobulins"/>
    <property type="match status" value="2"/>
</dbReference>
<dbReference type="EMBL" id="AOIU01000013">
    <property type="protein sequence ID" value="ELZ27757.1"/>
    <property type="molecule type" value="Genomic_DNA"/>
</dbReference>
<keyword evidence="2" id="KW-0812">Transmembrane</keyword>
<keyword evidence="2" id="KW-1133">Transmembrane helix</keyword>
<dbReference type="STRING" id="797114.C475_07545"/>
<keyword evidence="2" id="KW-0472">Membrane</keyword>
<sequence length="393" mass="41148">MSEAGSADPGAGSADGGSGSRLAALVATWPRRVGVALGGLVGLLVVLYLLGILGVPAVGLEDPGDWGEVTDERTEIVTTVWVSKPNPVGVSLGESVSAEYDIVLNDVLLAEGSKSDIRIPRGNSTTELRTDLINDRLADWWVAYVRANETVTLDANATLRVNTFVGASHDVRRQRTMLNESTPVVDAMSAAVNETAGTYTRSVGAGETGDDLLDESPLGGSDGVTVGYEVRRGWATWGEVSESETTVVFHMLVHNPGDVPVPSSPDGVGVSVDMNDVRTFEAESGDLSAESLGPDAVIAPGETEEVTYRVTMDNERVDDWFTSHVSAEAGPGAEATAVNAQFQVVFENPATGGEIRLPRDSPVGYDCSFRTAILVDGQTSASTCEPPSVPSGP</sequence>
<name>M0CZ88_9EURY</name>
<gene>
    <name evidence="3" type="ORF">C475_07545</name>
</gene>